<reference evidence="2 3" key="1">
    <citation type="journal article" date="2018" name="J. Allergy Clin. Immunol.">
        <title>High-quality assembly of Dermatophagoides pteronyssinus genome and transcriptome reveals a wide range of novel allergens.</title>
        <authorList>
            <person name="Liu X.Y."/>
            <person name="Yang K.Y."/>
            <person name="Wang M.Q."/>
            <person name="Kwok J.S."/>
            <person name="Zeng X."/>
            <person name="Yang Z."/>
            <person name="Xiao X.J."/>
            <person name="Lau C.P."/>
            <person name="Li Y."/>
            <person name="Huang Z.M."/>
            <person name="Ba J.G."/>
            <person name="Yim A.K."/>
            <person name="Ouyang C.Y."/>
            <person name="Ngai S.M."/>
            <person name="Chan T.F."/>
            <person name="Leung E.L."/>
            <person name="Liu L."/>
            <person name="Liu Z.G."/>
            <person name="Tsui S.K."/>
        </authorList>
    </citation>
    <scope>NUCLEOTIDE SEQUENCE [LARGE SCALE GENOMIC DNA]</scope>
    <source>
        <strain evidence="2">Derp</strain>
    </source>
</reference>
<keyword evidence="1" id="KW-1133">Transmembrane helix</keyword>
<keyword evidence="3" id="KW-1185">Reference proteome</keyword>
<gene>
    <name evidence="2" type="ORF">DERP_001256</name>
</gene>
<feature type="transmembrane region" description="Helical" evidence="1">
    <location>
        <begin position="789"/>
        <end position="809"/>
    </location>
</feature>
<sequence>MIGFLYFAVVLESFIGKSKSSELERLSKQPPYKSYCEFLKNCRDLELSGSTMSQEELRKEYYKCQSEHIDRWKITTSNYYTETREFCCFVKTLLSCEKPILTLCDKTYSQLNEDDTELVLELFIGKSKSSNLERLSNPPPYKSYYEFPKNCPDLKFSGSTMSQEELRKEYYKCQSKHIDRWKITTSNYYTETREFCCFVKTVLTCEKPILTLCDKTYSQLNEDDTERLFGKSCNQFTCDETDTNLMSKILKWVLFIGGGILSALMLYCAGRYGYEKGKEWWELRNMDPKVREKLEATRPFVIKQTELELSQLKAAADLAALDNKLKTENSKWKFYRKYKFGFEKILRNRKLKQQAKKNIELEMKTNPEVFWKPLINESAKPESSKLLESLKSTASALWDKAPTLESATSMGRDALISAQPLADKFMSGSKSALEKVTPLAQQALKNSSSYAKDAVIEYSKKTLQTSAEALVIASPYALSGAKKAGSFGWWALKEGTKKIANAIIEGIKSRNENQLLAIEYNVDSTPTAPKNQVDSTSFVSPNQILNSKTATNIISQGLNVLPKILNESSSVRIVMDDATLERLNEQLSMKYTKMKSSTCLRDTNRRQPGFLTNGDDSFFFDVEDADDADGNALYNYYGRLSIIIKILKAMIAVLYFAVVLESFIGKSKSSELDRSSKPPPYKSYCEFPKKCPDLKFSGSTMSQEELRKEYYKCQSKHIDRWKITTSNYYTETREFCCFVKTVLTCEKPILTLCDKTYSQLNEDDTERLFGKSCNQFTCDETDTNLISEILKWFLFIGGGILSALMLYCAGRYGYKKGKEWWELRNMDPNVREKLETTSPFVTKQTEFELYQLKAAANHAALDSKLETENSKWKFYRKYKLHFEKILRNRKLKQQAKKNIELEMNTNPEVFWEPLINKSTTLNKITTSSKIGTPPEAEKPSELLESIKTAAFTFYNFFGVEAAADSQADVAALDSKLDTENSKWKFYRKFKLRFEKIFPNRKLKQQAKNNIEHEMNTNLEPLINENTTSNIVTPPEKPSQLLESLKTKVSTFYNFFGAEATADSQALGSNLETQNSINSSMFLEPLINESTTLNKMTTSLNIVTPPEAEKPSQLLESIKTTVSTFYNFFGAEATADADGNALT</sequence>
<protein>
    <submittedName>
        <fullName evidence="2">Uncharacterized protein</fullName>
    </submittedName>
</protein>
<accession>A0ABQ8JEH0</accession>
<name>A0ABQ8JEH0_DERPT</name>
<organism evidence="2 3">
    <name type="scientific">Dermatophagoides pteronyssinus</name>
    <name type="common">European house dust mite</name>
    <dbReference type="NCBI Taxonomy" id="6956"/>
    <lineage>
        <taxon>Eukaryota</taxon>
        <taxon>Metazoa</taxon>
        <taxon>Ecdysozoa</taxon>
        <taxon>Arthropoda</taxon>
        <taxon>Chelicerata</taxon>
        <taxon>Arachnida</taxon>
        <taxon>Acari</taxon>
        <taxon>Acariformes</taxon>
        <taxon>Sarcoptiformes</taxon>
        <taxon>Astigmata</taxon>
        <taxon>Psoroptidia</taxon>
        <taxon>Analgoidea</taxon>
        <taxon>Pyroglyphidae</taxon>
        <taxon>Dermatophagoidinae</taxon>
        <taxon>Dermatophagoides</taxon>
    </lineage>
</organism>
<dbReference type="EMBL" id="NJHN03000047">
    <property type="protein sequence ID" value="KAH9420825.1"/>
    <property type="molecule type" value="Genomic_DNA"/>
</dbReference>
<keyword evidence="1" id="KW-0812">Transmembrane</keyword>
<dbReference type="Proteomes" id="UP000887458">
    <property type="component" value="Unassembled WGS sequence"/>
</dbReference>
<evidence type="ECO:0000313" key="2">
    <source>
        <dbReference type="EMBL" id="KAH9420825.1"/>
    </source>
</evidence>
<proteinExistence type="predicted"/>
<evidence type="ECO:0000313" key="3">
    <source>
        <dbReference type="Proteomes" id="UP000887458"/>
    </source>
</evidence>
<keyword evidence="1" id="KW-0472">Membrane</keyword>
<feature type="transmembrane region" description="Helical" evidence="1">
    <location>
        <begin position="646"/>
        <end position="664"/>
    </location>
</feature>
<reference evidence="2 3" key="2">
    <citation type="journal article" date="2022" name="Mol. Biol. Evol.">
        <title>Comparative Genomics Reveals Insights into the Divergent Evolution of Astigmatic Mites and Household Pest Adaptations.</title>
        <authorList>
            <person name="Xiong Q."/>
            <person name="Wan A.T."/>
            <person name="Liu X."/>
            <person name="Fung C.S."/>
            <person name="Xiao X."/>
            <person name="Malainual N."/>
            <person name="Hou J."/>
            <person name="Wang L."/>
            <person name="Wang M."/>
            <person name="Yang K.Y."/>
            <person name="Cui Y."/>
            <person name="Leung E.L."/>
            <person name="Nong W."/>
            <person name="Shin S.K."/>
            <person name="Au S.W."/>
            <person name="Jeong K.Y."/>
            <person name="Chew F.T."/>
            <person name="Hui J.H."/>
            <person name="Leung T.F."/>
            <person name="Tungtrongchitr A."/>
            <person name="Zhong N."/>
            <person name="Liu Z."/>
            <person name="Tsui S.K."/>
        </authorList>
    </citation>
    <scope>NUCLEOTIDE SEQUENCE [LARGE SCALE GENOMIC DNA]</scope>
    <source>
        <strain evidence="2">Derp</strain>
    </source>
</reference>
<comment type="caution">
    <text evidence="2">The sequence shown here is derived from an EMBL/GenBank/DDBJ whole genome shotgun (WGS) entry which is preliminary data.</text>
</comment>
<evidence type="ECO:0000256" key="1">
    <source>
        <dbReference type="SAM" id="Phobius"/>
    </source>
</evidence>